<sequence>MNSWARGKIERLLAFLELKHDAGKATPSKPVQLAIPAVTTRQKPSSLRSSVTPTSAVPPSSPDSRPQVAEGGSNSMGGKLSHTAASTPLANPPNALNKLCDPLDSPPPEGVAVSGPLAALSTSVQKLTDIVNSLHTRMDTWETGNRFASLQQDATDPLPPPIPAARSYAAAASLASPAAHTASSAAPRAAAPTKPAPRTSLIAGTADLPATHFVRALSEHRILPCVRKMIVSSSLDPTTLVYARRMERGDVQLVTRGPSAANLLRRAVAAHSAEIVTKMPVEATLLVLHWVPADADAGEVEEKMEEWIGGEGRVAATRWLSRRADTVGQGPRTAQTQYLHVHPSAECHRSPPLTRPHQPGSASNAASLERAVHDDDFGPSSCTSEAISHLQRARKALLEGTIGPEMNSRARGDIERVLTFLKLKRDAGKATPSKPFQPAVPAAATRQTPSSLRSSATPTSPVPPSLPDSHPQVVEGGSNSMGGKLSHTAASTPLDNPPNALDKPCDPLDSPPSEGVAVSGPLAALSTSVQKLTDVVNSLHTRMDTWELSNHFAILQRDATDPPPPSAPAVRSYAAAAAAACPDAPPEPPAAPRASAPSKPAPRTSLIAGTADLPATHFLRALPEHRILPCVHKMMVSSSLDPSTLVYARRMERGDVQLVTRGPSAADLLRRALSAYSAEITVKMPVEATSLVMHWVPVDADEVEVREKVEEWVGGEG</sequence>
<organism evidence="2">
    <name type="scientific">Rhodotorula toruloides</name>
    <name type="common">Yeast</name>
    <name type="synonym">Rhodosporidium toruloides</name>
    <dbReference type="NCBI Taxonomy" id="5286"/>
    <lineage>
        <taxon>Eukaryota</taxon>
        <taxon>Fungi</taxon>
        <taxon>Dikarya</taxon>
        <taxon>Basidiomycota</taxon>
        <taxon>Pucciniomycotina</taxon>
        <taxon>Microbotryomycetes</taxon>
        <taxon>Sporidiobolales</taxon>
        <taxon>Sporidiobolaceae</taxon>
        <taxon>Rhodotorula</taxon>
    </lineage>
</organism>
<gene>
    <name evidence="2" type="ORF">RHTO0S_02e00958g</name>
</gene>
<proteinExistence type="predicted"/>
<feature type="compositionally biased region" description="Low complexity" evidence="1">
    <location>
        <begin position="592"/>
        <end position="603"/>
    </location>
</feature>
<reference evidence="2" key="1">
    <citation type="journal article" date="2014" name="Genome Announc.">
        <title>Draft genome sequence of Rhodosporidium toruloides CECT1137, an oleaginous yeast of biotechnological interest.</title>
        <authorList>
            <person name="Morin N."/>
            <person name="Calcas X."/>
            <person name="Devillers H."/>
            <person name="Durrens P."/>
            <person name="Sherman D.J."/>
            <person name="Nicaud J.-M."/>
            <person name="Neuveglise C."/>
        </authorList>
    </citation>
    <scope>NUCLEOTIDE SEQUENCE</scope>
    <source>
        <strain evidence="2">CECT1137</strain>
    </source>
</reference>
<feature type="region of interest" description="Disordered" evidence="1">
    <location>
        <begin position="181"/>
        <end position="200"/>
    </location>
</feature>
<feature type="compositionally biased region" description="Low complexity" evidence="1">
    <location>
        <begin position="49"/>
        <end position="64"/>
    </location>
</feature>
<feature type="region of interest" description="Disordered" evidence="1">
    <location>
        <begin position="344"/>
        <end position="366"/>
    </location>
</feature>
<feature type="region of interest" description="Disordered" evidence="1">
    <location>
        <begin position="426"/>
        <end position="517"/>
    </location>
</feature>
<accession>A0A061AM01</accession>
<dbReference type="AlphaFoldDB" id="A0A061AM01"/>
<evidence type="ECO:0000256" key="1">
    <source>
        <dbReference type="SAM" id="MobiDB-lite"/>
    </source>
</evidence>
<evidence type="ECO:0000313" key="2">
    <source>
        <dbReference type="EMBL" id="CDR36357.1"/>
    </source>
</evidence>
<protein>
    <submittedName>
        <fullName evidence="2">RHTO0S02e00958g1_1</fullName>
    </submittedName>
</protein>
<feature type="region of interest" description="Disordered" evidence="1">
    <location>
        <begin position="580"/>
        <end position="604"/>
    </location>
</feature>
<name>A0A061AM01_RHOTO</name>
<feature type="region of interest" description="Disordered" evidence="1">
    <location>
        <begin position="23"/>
        <end position="111"/>
    </location>
</feature>
<dbReference type="EMBL" id="LK052937">
    <property type="protein sequence ID" value="CDR36357.1"/>
    <property type="molecule type" value="Genomic_DNA"/>
</dbReference>
<feature type="compositionally biased region" description="Polar residues" evidence="1">
    <location>
        <begin position="39"/>
        <end position="48"/>
    </location>
</feature>